<dbReference type="EMBL" id="HE804045">
    <property type="protein sequence ID" value="CCH29483.1"/>
    <property type="molecule type" value="Genomic_DNA"/>
</dbReference>
<feature type="signal peptide" evidence="1">
    <location>
        <begin position="1"/>
        <end position="27"/>
    </location>
</feature>
<evidence type="ECO:0000313" key="4">
    <source>
        <dbReference type="Proteomes" id="UP000006281"/>
    </source>
</evidence>
<dbReference type="InterPro" id="IPR029476">
    <property type="entry name" value="DNase_NucA_NucB"/>
</dbReference>
<keyword evidence="1" id="KW-0732">Signal</keyword>
<reference evidence="3 4" key="1">
    <citation type="journal article" date="2012" name="BMC Genomics">
        <title>Complete genome sequence of Saccharothrix espanaensis DSM 44229T and comparison to the other completely sequenced Pseudonocardiaceae.</title>
        <authorList>
            <person name="Strobel T."/>
            <person name="Al-Dilaimi A."/>
            <person name="Blom J."/>
            <person name="Gessner A."/>
            <person name="Kalinowski J."/>
            <person name="Luzhetska M."/>
            <person name="Puhler A."/>
            <person name="Szczepanowski R."/>
            <person name="Bechthold A."/>
            <person name="Ruckert C."/>
        </authorList>
    </citation>
    <scope>NUCLEOTIDE SEQUENCE [LARGE SCALE GENOMIC DNA]</scope>
    <source>
        <strain evidence="4">ATCC 51144 / DSM 44229 / JCM 9112 / NBRC 15066 / NRRL 15764</strain>
    </source>
</reference>
<dbReference type="HOGENOM" id="CLU_587779_0_0_11"/>
<feature type="chain" id="PRO_5003833943" evidence="1">
    <location>
        <begin position="28"/>
        <end position="465"/>
    </location>
</feature>
<evidence type="ECO:0000259" key="2">
    <source>
        <dbReference type="Pfam" id="PF14040"/>
    </source>
</evidence>
<evidence type="ECO:0000313" key="3">
    <source>
        <dbReference type="EMBL" id="CCH29483.1"/>
    </source>
</evidence>
<dbReference type="Proteomes" id="UP000006281">
    <property type="component" value="Chromosome"/>
</dbReference>
<dbReference type="eggNOG" id="ENOG5030735">
    <property type="taxonomic scope" value="Bacteria"/>
</dbReference>
<dbReference type="AlphaFoldDB" id="K0JYZ8"/>
<feature type="domain" description="Deoxyribonuclease NucA/NucB" evidence="2">
    <location>
        <begin position="400"/>
        <end position="461"/>
    </location>
</feature>
<dbReference type="Pfam" id="PF14040">
    <property type="entry name" value="DNase_NucA_NucB"/>
    <property type="match status" value="1"/>
</dbReference>
<keyword evidence="4" id="KW-1185">Reference proteome</keyword>
<name>K0JYZ8_SACES</name>
<sequence>MRRSRSAAIAVLAAFAASLLATGTSTAQTTTSDTPAGLVTDRVTPSGDIVRVPVDQVTQTNPPPATLHERMSWEQTDKQQDFTRDITDIVAPDASAQIAVDPVTLDECDDHQFPSGDPVWWHKNHYSTCYAGYDNLVKPASCPILCSPSINSFRIVVIGVGDANAVPPGDTSAPVRKARFTIRTDTGQKSGPEPAPDSTLIRLRVDCVALDGSTCQNSQSGGVTKTLGELRAGFETSFDLTISGNSAFPNEPDNKTYYNTSLTITNFAPDYLPPEVELPDDALRCDTSTYTYNVETQRRDNGACIFTDVDAVLTYSKASGSPVKVVAEHIDLAQRTPENTRPGGVGRIIPGAKASGRKLARLVPDLGVGREDRYEANRLLAVANCIRFWGLNYSRGGTLDCDEYPFASTYEGAAYNLWNGGNTAVSFSSMPLDRTQNRAAGRALGIWYAADHILERDTFYVDIVG</sequence>
<evidence type="ECO:0000256" key="1">
    <source>
        <dbReference type="SAM" id="SignalP"/>
    </source>
</evidence>
<dbReference type="BioCyc" id="SESP1179773:BN6_RS10550-MONOMER"/>
<proteinExistence type="predicted"/>
<organism evidence="3 4">
    <name type="scientific">Saccharothrix espanaensis (strain ATCC 51144 / DSM 44229 / JCM 9112 / NBRC 15066 / NRRL 15764)</name>
    <dbReference type="NCBI Taxonomy" id="1179773"/>
    <lineage>
        <taxon>Bacteria</taxon>
        <taxon>Bacillati</taxon>
        <taxon>Actinomycetota</taxon>
        <taxon>Actinomycetes</taxon>
        <taxon>Pseudonocardiales</taxon>
        <taxon>Pseudonocardiaceae</taxon>
        <taxon>Saccharothrix</taxon>
    </lineage>
</organism>
<dbReference type="RefSeq" id="WP_015099595.1">
    <property type="nucleotide sequence ID" value="NC_019673.1"/>
</dbReference>
<accession>K0JYZ8</accession>
<dbReference type="PATRIC" id="fig|1179773.3.peg.2156"/>
<gene>
    <name evidence="3" type="ordered locus">BN6_21610</name>
</gene>
<protein>
    <submittedName>
        <fullName evidence="3">Putative secreted protein</fullName>
    </submittedName>
</protein>
<dbReference type="KEGG" id="sesp:BN6_21610"/>